<dbReference type="SUPFAM" id="SSF52540">
    <property type="entry name" value="P-loop containing nucleoside triphosphate hydrolases"/>
    <property type="match status" value="1"/>
</dbReference>
<proteinExistence type="predicted"/>
<dbReference type="GO" id="GO:0003723">
    <property type="term" value="F:RNA binding"/>
    <property type="evidence" value="ECO:0007669"/>
    <property type="project" value="InterPro"/>
</dbReference>
<dbReference type="Gene3D" id="1.10.10.10">
    <property type="entry name" value="Winged helix-like DNA-binding domain superfamily/Winged helix DNA-binding domain"/>
    <property type="match status" value="3"/>
</dbReference>
<dbReference type="CDD" id="cd04171">
    <property type="entry name" value="SelB"/>
    <property type="match status" value="1"/>
</dbReference>
<dbReference type="GO" id="GO:0005737">
    <property type="term" value="C:cytoplasm"/>
    <property type="evidence" value="ECO:0007669"/>
    <property type="project" value="UniProtKB-SubCell"/>
</dbReference>
<evidence type="ECO:0000259" key="9">
    <source>
        <dbReference type="PROSITE" id="PS51722"/>
    </source>
</evidence>
<dbReference type="InterPro" id="IPR004161">
    <property type="entry name" value="EFTu-like_2"/>
</dbReference>
<dbReference type="GO" id="GO:0005525">
    <property type="term" value="F:GTP binding"/>
    <property type="evidence" value="ECO:0007669"/>
    <property type="project" value="UniProtKB-KW"/>
</dbReference>
<dbReference type="Gene3D" id="3.40.50.300">
    <property type="entry name" value="P-loop containing nucleotide triphosphate hydrolases"/>
    <property type="match status" value="1"/>
</dbReference>
<accession>A0A160DU88</accession>
<dbReference type="Pfam" id="PF00009">
    <property type="entry name" value="GTP_EFTU"/>
    <property type="match status" value="1"/>
</dbReference>
<name>A0A160DU88_9GAMM</name>
<dbReference type="InterPro" id="IPR000795">
    <property type="entry name" value="T_Tr_GTP-bd_dom"/>
</dbReference>
<dbReference type="InterPro" id="IPR048931">
    <property type="entry name" value="WHD_2nd_SelB_bact"/>
</dbReference>
<dbReference type="RefSeq" id="WP_067646806.1">
    <property type="nucleotide sequence ID" value="NZ_CP015249.1"/>
</dbReference>
<keyword evidence="10" id="KW-0251">Elongation factor</keyword>
<dbReference type="Proteomes" id="UP000076830">
    <property type="component" value="Chromosome"/>
</dbReference>
<dbReference type="Pfam" id="PF03144">
    <property type="entry name" value="GTP_EFTU_D2"/>
    <property type="match status" value="1"/>
</dbReference>
<dbReference type="Gene3D" id="2.40.30.10">
    <property type="entry name" value="Translation factors"/>
    <property type="match status" value="1"/>
</dbReference>
<evidence type="ECO:0000256" key="7">
    <source>
        <dbReference type="ARBA" id="ARBA00025526"/>
    </source>
</evidence>
<evidence type="ECO:0000256" key="6">
    <source>
        <dbReference type="ARBA" id="ARBA00023134"/>
    </source>
</evidence>
<keyword evidence="3" id="KW-0963">Cytoplasm</keyword>
<reference evidence="10 11" key="1">
    <citation type="submission" date="2016-04" db="EMBL/GenBank/DDBJ databases">
        <title>Complete genome sequence of Dokdonella koreensis DS-123T.</title>
        <authorList>
            <person name="Kim J.F."/>
            <person name="Lee H."/>
            <person name="Kwak M.-J."/>
        </authorList>
    </citation>
    <scope>NUCLEOTIDE SEQUENCE [LARGE SCALE GENOMIC DNA]</scope>
    <source>
        <strain evidence="10 11">DS-123</strain>
    </source>
</reference>
<dbReference type="Pfam" id="PF25461">
    <property type="entry name" value="Beta-barrel_SelB"/>
    <property type="match status" value="1"/>
</dbReference>
<evidence type="ECO:0000256" key="5">
    <source>
        <dbReference type="ARBA" id="ARBA00022917"/>
    </source>
</evidence>
<gene>
    <name evidence="10" type="ORF">I596_1987</name>
</gene>
<dbReference type="InterPro" id="IPR050055">
    <property type="entry name" value="EF-Tu_GTPase"/>
</dbReference>
<dbReference type="PANTHER" id="PTHR43721:SF22">
    <property type="entry name" value="ELONGATION FACTOR TU, MITOCHONDRIAL"/>
    <property type="match status" value="1"/>
</dbReference>
<dbReference type="InterPro" id="IPR009001">
    <property type="entry name" value="Transl_elong_EF1A/Init_IF2_C"/>
</dbReference>
<dbReference type="OrthoDB" id="9803139at2"/>
<dbReference type="PROSITE" id="PS51722">
    <property type="entry name" value="G_TR_2"/>
    <property type="match status" value="1"/>
</dbReference>
<dbReference type="PATRIC" id="fig|1300342.3.peg.1940"/>
<dbReference type="InterPro" id="IPR004535">
    <property type="entry name" value="Transl_elong_SelB"/>
</dbReference>
<dbReference type="InterPro" id="IPR057335">
    <property type="entry name" value="Beta-barrel_SelB"/>
</dbReference>
<dbReference type="InterPro" id="IPR015190">
    <property type="entry name" value="Elong_fac_SelB-wing-hlx_typ-2"/>
</dbReference>
<dbReference type="GO" id="GO:0003924">
    <property type="term" value="F:GTPase activity"/>
    <property type="evidence" value="ECO:0007669"/>
    <property type="project" value="InterPro"/>
</dbReference>
<dbReference type="InterPro" id="IPR036388">
    <property type="entry name" value="WH-like_DNA-bd_sf"/>
</dbReference>
<evidence type="ECO:0000256" key="1">
    <source>
        <dbReference type="ARBA" id="ARBA00004496"/>
    </source>
</evidence>
<dbReference type="InterPro" id="IPR009000">
    <property type="entry name" value="Transl_B-barrel_sf"/>
</dbReference>
<feature type="domain" description="Tr-type G" evidence="9">
    <location>
        <begin position="1"/>
        <end position="177"/>
    </location>
</feature>
<dbReference type="Pfam" id="PF21214">
    <property type="entry name" value="WHD_2nd_SelB_bact"/>
    <property type="match status" value="1"/>
</dbReference>
<dbReference type="Pfam" id="PF09106">
    <property type="entry name" value="WHD_2nd_SelB"/>
    <property type="match status" value="1"/>
</dbReference>
<organism evidence="10 11">
    <name type="scientific">Dokdonella koreensis DS-123</name>
    <dbReference type="NCBI Taxonomy" id="1300342"/>
    <lineage>
        <taxon>Bacteria</taxon>
        <taxon>Pseudomonadati</taxon>
        <taxon>Pseudomonadota</taxon>
        <taxon>Gammaproteobacteria</taxon>
        <taxon>Lysobacterales</taxon>
        <taxon>Rhodanobacteraceae</taxon>
        <taxon>Dokdonella</taxon>
    </lineage>
</organism>
<evidence type="ECO:0000256" key="2">
    <source>
        <dbReference type="ARBA" id="ARBA00015953"/>
    </source>
</evidence>
<evidence type="ECO:0000256" key="3">
    <source>
        <dbReference type="ARBA" id="ARBA00022490"/>
    </source>
</evidence>
<evidence type="ECO:0000256" key="8">
    <source>
        <dbReference type="ARBA" id="ARBA00031615"/>
    </source>
</evidence>
<protein>
    <recommendedName>
        <fullName evidence="2">Selenocysteine-specific elongation factor</fullName>
    </recommendedName>
    <alternativeName>
        <fullName evidence="8">SelB translation factor</fullName>
    </alternativeName>
</protein>
<keyword evidence="4" id="KW-0547">Nucleotide-binding</keyword>
<dbReference type="STRING" id="1300342.I596_1987"/>
<dbReference type="InterPro" id="IPR027417">
    <property type="entry name" value="P-loop_NTPase"/>
</dbReference>
<dbReference type="PROSITE" id="PS00301">
    <property type="entry name" value="G_TR_1"/>
    <property type="match status" value="1"/>
</dbReference>
<dbReference type="PRINTS" id="PR00315">
    <property type="entry name" value="ELONGATNFCT"/>
</dbReference>
<keyword evidence="5" id="KW-0648">Protein biosynthesis</keyword>
<dbReference type="GO" id="GO:0003746">
    <property type="term" value="F:translation elongation factor activity"/>
    <property type="evidence" value="ECO:0007669"/>
    <property type="project" value="UniProtKB-KW"/>
</dbReference>
<keyword evidence="6" id="KW-0342">GTP-binding</keyword>
<dbReference type="GO" id="GO:0001514">
    <property type="term" value="P:selenocysteine incorporation"/>
    <property type="evidence" value="ECO:0007669"/>
    <property type="project" value="InterPro"/>
</dbReference>
<dbReference type="KEGG" id="dko:I596_1987"/>
<dbReference type="PANTHER" id="PTHR43721">
    <property type="entry name" value="ELONGATION FACTOR TU-RELATED"/>
    <property type="match status" value="1"/>
</dbReference>
<dbReference type="NCBIfam" id="TIGR00475">
    <property type="entry name" value="selB"/>
    <property type="match status" value="1"/>
</dbReference>
<evidence type="ECO:0000313" key="11">
    <source>
        <dbReference type="Proteomes" id="UP000076830"/>
    </source>
</evidence>
<dbReference type="Pfam" id="PF09107">
    <property type="entry name" value="WHD_3rd_SelB"/>
    <property type="match status" value="1"/>
</dbReference>
<dbReference type="InterPro" id="IPR015191">
    <property type="entry name" value="SelB_WHD4"/>
</dbReference>
<comment type="subcellular location">
    <subcellularLocation>
        <location evidence="1">Cytoplasm</location>
    </subcellularLocation>
</comment>
<evidence type="ECO:0000256" key="4">
    <source>
        <dbReference type="ARBA" id="ARBA00022741"/>
    </source>
</evidence>
<evidence type="ECO:0000313" key="10">
    <source>
        <dbReference type="EMBL" id="ANB18007.1"/>
    </source>
</evidence>
<dbReference type="SUPFAM" id="SSF46785">
    <property type="entry name" value="Winged helix' DNA-binding domain"/>
    <property type="match status" value="3"/>
</dbReference>
<dbReference type="InterPro" id="IPR031157">
    <property type="entry name" value="G_TR_CS"/>
</dbReference>
<dbReference type="CDD" id="cd15491">
    <property type="entry name" value="selB_III"/>
    <property type="match status" value="1"/>
</dbReference>
<keyword evidence="11" id="KW-1185">Reference proteome</keyword>
<dbReference type="InterPro" id="IPR036390">
    <property type="entry name" value="WH_DNA-bd_sf"/>
</dbReference>
<comment type="function">
    <text evidence="7">Translation factor necessary for the incorporation of selenocysteine into proteins. It probably replaces EF-Tu for the insertion of selenocysteine directed by the UGA codon. SelB binds GTP and GDP.</text>
</comment>
<dbReference type="AlphaFoldDB" id="A0A160DU88"/>
<sequence>MIVGTAGHIDHGKTALVHALTGVDTDRLKEEKARGISIELGYAYVPVRAARPGCDPVLGFVDVPGHERFVHTMVAGAGGIDFALLVIAADDGVMPQTREHLAILDLLGVGDGAVALTKVDRVDAARAAQVQAQVRALLAPTGLRDAPLFAVDATAPGDAGVEALREHLHAAAAARSRRAGDGLFRLAVDRVFTLAGHGTIVTGTVHAGCAGIGDRLVVMPGGAAVRVRGIHAQNRVSETAGAGQRCALNLAGIDKDGLARGDWVADPRAFLPNLRLDVRLRLLADAPALGRPWTPLHVHLGTAHRLAHAVLLDVERLPAGGEGRVQLVFDTPVCATPGDGLIVRDAQATSTIGGGTVLDPQAPERRRRSAARLGWLAAVERFLENGGVAPLLEQAPHGIARDALMRLCGCESARIAMPDTACRIETAGGVVFFHAAHWQALRQQALAVLVQFHSMNPDDPGIDSGQLRRRVAPALDDATWRSLVASLVADRLVQRNGHWLHLPDHRIGLDAGEQALMHRLQPLIRAGGFDPPWVRELAAAVDVAEDRVRSTLRKSVTGGEVCQVVRDLFYAADRIDELAAILRELAERDGAVDVARYRDALGLGRKRTVQILEFFDRVGYTRRVRDTHVVRSDSGWHGRG</sequence>
<dbReference type="SUPFAM" id="SSF50465">
    <property type="entry name" value="EF-Tu/eEF-1alpha/eIF2-gamma C-terminal domain"/>
    <property type="match status" value="1"/>
</dbReference>
<dbReference type="SUPFAM" id="SSF50447">
    <property type="entry name" value="Translation proteins"/>
    <property type="match status" value="1"/>
</dbReference>
<dbReference type="EMBL" id="CP015249">
    <property type="protein sequence ID" value="ANB18007.1"/>
    <property type="molecule type" value="Genomic_DNA"/>
</dbReference>